<dbReference type="InterPro" id="IPR005171">
    <property type="entry name" value="Cyt_c_oxidase_su4_prok"/>
</dbReference>
<evidence type="ECO:0000256" key="1">
    <source>
        <dbReference type="ARBA" id="ARBA00004651"/>
    </source>
</evidence>
<protein>
    <recommendedName>
        <fullName evidence="4">Cytochrome bo(3) ubiquinol oxidase subunit 4</fullName>
    </recommendedName>
    <alternativeName>
        <fullName evidence="13">Cytochrome o ubiquinol oxidase subunit 4</fullName>
    </alternativeName>
    <alternativeName>
        <fullName evidence="10">Oxidase bo(3) subunit 4</fullName>
    </alternativeName>
    <alternativeName>
        <fullName evidence="11">Ubiquinol oxidase polypeptide IV</fullName>
    </alternativeName>
    <alternativeName>
        <fullName evidence="12">Ubiquinol oxidase subunit 4</fullName>
    </alternativeName>
</protein>
<dbReference type="GO" id="GO:0015990">
    <property type="term" value="P:electron transport coupled proton transport"/>
    <property type="evidence" value="ECO:0007669"/>
    <property type="project" value="TreeGrafter"/>
</dbReference>
<evidence type="ECO:0000256" key="11">
    <source>
        <dbReference type="ARBA" id="ARBA00030211"/>
    </source>
</evidence>
<evidence type="ECO:0000256" key="4">
    <source>
        <dbReference type="ARBA" id="ARBA00014689"/>
    </source>
</evidence>
<keyword evidence="7 14" id="KW-1133">Transmembrane helix</keyword>
<keyword evidence="6 14" id="KW-0812">Transmembrane</keyword>
<evidence type="ECO:0000256" key="9">
    <source>
        <dbReference type="ARBA" id="ARBA00025694"/>
    </source>
</evidence>
<evidence type="ECO:0000256" key="10">
    <source>
        <dbReference type="ARBA" id="ARBA00030071"/>
    </source>
</evidence>
<sequence>MSHSTDHSGASHGSVKNLHDRLYPVDHSDGDSVLDGDDRGLPLPAVILGTILAMAVVQVLVHLVCFLHMNTKSDEGWNMTAFVFTVLIIAIPGCRLHLDYVEPQLQHDDALRAAVMMFKQYLQVTKPGIIFGNLISVIGGSCWPQRAALIIPCLSTRWLGCHWLWRRVVCLTTTSTGISTERWKGRRIGCWLKA</sequence>
<gene>
    <name evidence="15" type="primary">cyoD</name>
    <name evidence="15" type="ORF">NCTC8009_06961</name>
</gene>
<dbReference type="AlphaFoldDB" id="A0A2X3K4M1"/>
<evidence type="ECO:0000256" key="13">
    <source>
        <dbReference type="ARBA" id="ARBA00032185"/>
    </source>
</evidence>
<dbReference type="GO" id="GO:0009486">
    <property type="term" value="F:cytochrome bo3 ubiquinol oxidase activity"/>
    <property type="evidence" value="ECO:0007669"/>
    <property type="project" value="TreeGrafter"/>
</dbReference>
<keyword evidence="8 14" id="KW-0472">Membrane</keyword>
<feature type="transmembrane region" description="Helical" evidence="14">
    <location>
        <begin position="79"/>
        <end position="98"/>
    </location>
</feature>
<comment type="similarity">
    <text evidence="2">Belongs to the cytochrome c oxidase bacterial subunit 4 family.</text>
</comment>
<organism evidence="15 16">
    <name type="scientific">Escherichia coli</name>
    <dbReference type="NCBI Taxonomy" id="562"/>
    <lineage>
        <taxon>Bacteria</taxon>
        <taxon>Pseudomonadati</taxon>
        <taxon>Pseudomonadota</taxon>
        <taxon>Gammaproteobacteria</taxon>
        <taxon>Enterobacterales</taxon>
        <taxon>Enterobacteriaceae</taxon>
        <taxon>Escherichia</taxon>
    </lineage>
</organism>
<dbReference type="GO" id="GO:0005886">
    <property type="term" value="C:plasma membrane"/>
    <property type="evidence" value="ECO:0007669"/>
    <property type="project" value="UniProtKB-SubCell"/>
</dbReference>
<dbReference type="Proteomes" id="UP000250991">
    <property type="component" value="Unassembled WGS sequence"/>
</dbReference>
<evidence type="ECO:0000256" key="12">
    <source>
        <dbReference type="ARBA" id="ARBA00031887"/>
    </source>
</evidence>
<evidence type="ECO:0000256" key="3">
    <source>
        <dbReference type="ARBA" id="ARBA00011700"/>
    </source>
</evidence>
<dbReference type="GO" id="GO:0019646">
    <property type="term" value="P:aerobic electron transport chain"/>
    <property type="evidence" value="ECO:0007669"/>
    <property type="project" value="TreeGrafter"/>
</dbReference>
<feature type="transmembrane region" description="Helical" evidence="14">
    <location>
        <begin position="45"/>
        <end position="67"/>
    </location>
</feature>
<evidence type="ECO:0000313" key="15">
    <source>
        <dbReference type="EMBL" id="SQD06367.1"/>
    </source>
</evidence>
<comment type="subcellular location">
    <subcellularLocation>
        <location evidence="1">Cell membrane</location>
        <topology evidence="1">Multi-pass membrane protein</topology>
    </subcellularLocation>
</comment>
<dbReference type="PANTHER" id="PTHR36835:SF1">
    <property type="entry name" value="CYTOCHROME BO(3) UBIQUINOL OXIDASE SUBUNIT 4"/>
    <property type="match status" value="1"/>
</dbReference>
<name>A0A2X3K4M1_ECOLX</name>
<evidence type="ECO:0000256" key="5">
    <source>
        <dbReference type="ARBA" id="ARBA00022475"/>
    </source>
</evidence>
<evidence type="ECO:0000256" key="2">
    <source>
        <dbReference type="ARBA" id="ARBA00008079"/>
    </source>
</evidence>
<dbReference type="GO" id="GO:0009319">
    <property type="term" value="C:cytochrome o ubiquinol oxidase complex"/>
    <property type="evidence" value="ECO:0007669"/>
    <property type="project" value="TreeGrafter"/>
</dbReference>
<dbReference type="InterPro" id="IPR050968">
    <property type="entry name" value="Cytochrome_c_oxidase_bac_sub4"/>
</dbReference>
<dbReference type="GO" id="GO:0015078">
    <property type="term" value="F:proton transmembrane transporter activity"/>
    <property type="evidence" value="ECO:0007669"/>
    <property type="project" value="TreeGrafter"/>
</dbReference>
<evidence type="ECO:0000256" key="7">
    <source>
        <dbReference type="ARBA" id="ARBA00022989"/>
    </source>
</evidence>
<dbReference type="Pfam" id="PF03626">
    <property type="entry name" value="COX4_pro"/>
    <property type="match status" value="1"/>
</dbReference>
<comment type="subunit">
    <text evidence="3">Heterooctamer of two A chains, two B chains, two C chains and two D chains.</text>
</comment>
<dbReference type="PANTHER" id="PTHR36835">
    <property type="entry name" value="CYTOCHROME BO(3) UBIQUINOL OXIDASE SUBUNIT 4"/>
    <property type="match status" value="1"/>
</dbReference>
<dbReference type="EMBL" id="UARW01000010">
    <property type="protein sequence ID" value="SQD06367.1"/>
    <property type="molecule type" value="Genomic_DNA"/>
</dbReference>
<evidence type="ECO:0000256" key="6">
    <source>
        <dbReference type="ARBA" id="ARBA00022692"/>
    </source>
</evidence>
<keyword evidence="5" id="KW-1003">Cell membrane</keyword>
<evidence type="ECO:0000256" key="14">
    <source>
        <dbReference type="SAM" id="Phobius"/>
    </source>
</evidence>
<evidence type="ECO:0000313" key="16">
    <source>
        <dbReference type="Proteomes" id="UP000250991"/>
    </source>
</evidence>
<comment type="function">
    <text evidence="9">Cytochrome bo(3) ubiquinol terminal oxidase is the component of the aerobic respiratory chain of E.coli that predominates when cells are grown at high aeration. Has proton pump activity across the membrane in addition to electron transfer, pumping 2 protons/electron.</text>
</comment>
<accession>A0A2X3K4M1</accession>
<reference evidence="15 16" key="1">
    <citation type="submission" date="2018-06" db="EMBL/GenBank/DDBJ databases">
        <authorList>
            <consortium name="Pathogen Informatics"/>
            <person name="Doyle S."/>
        </authorList>
    </citation>
    <scope>NUCLEOTIDE SEQUENCE [LARGE SCALE GENOMIC DNA]</scope>
    <source>
        <strain evidence="15 16">NCTC8009</strain>
    </source>
</reference>
<evidence type="ECO:0000256" key="8">
    <source>
        <dbReference type="ARBA" id="ARBA00023136"/>
    </source>
</evidence>
<proteinExistence type="inferred from homology"/>